<name>A0ABY7BGN0_9FIRM</name>
<accession>A0ABY7BGN0</accession>
<evidence type="ECO:0000313" key="1">
    <source>
        <dbReference type="EMBL" id="WAM31992.1"/>
    </source>
</evidence>
<evidence type="ECO:0000313" key="2">
    <source>
        <dbReference type="Proteomes" id="UP001164745"/>
    </source>
</evidence>
<proteinExistence type="predicted"/>
<sequence length="86" mass="10168">MSLVHYIAANKELPVGNFGLKQSRGEERKKLEKFYKDAKNKPKATIFELIDLTNLSEDEIEIYQNCFEMPMEFRLDSSQYIVFKKE</sequence>
<dbReference type="RefSeq" id="WP_157841352.1">
    <property type="nucleotide sequence ID" value="NZ_CP113864.1"/>
</dbReference>
<dbReference type="Proteomes" id="UP001164745">
    <property type="component" value="Chromosome"/>
</dbReference>
<protein>
    <submittedName>
        <fullName evidence="1">Uncharacterized protein</fullName>
    </submittedName>
</protein>
<keyword evidence="2" id="KW-1185">Reference proteome</keyword>
<dbReference type="EMBL" id="CP113864">
    <property type="protein sequence ID" value="WAM31992.1"/>
    <property type="molecule type" value="Genomic_DNA"/>
</dbReference>
<gene>
    <name evidence="1" type="ORF">OTJ99_000481</name>
</gene>
<reference evidence="1" key="1">
    <citation type="submission" date="2022-12" db="EMBL/GenBank/DDBJ databases">
        <authorList>
            <person name="Bing R.G."/>
            <person name="Willard D.J."/>
            <person name="Manesh M.J.H."/>
            <person name="Laemthong T."/>
            <person name="Crosby J.R."/>
            <person name="Kelly R.M."/>
        </authorList>
    </citation>
    <scope>NUCLEOTIDE SEQUENCE</scope>
    <source>
        <strain evidence="1">DSM 8991</strain>
    </source>
</reference>
<organism evidence="1 2">
    <name type="scientific">Caldicellulosiruptor naganoensis</name>
    <dbReference type="NCBI Taxonomy" id="29324"/>
    <lineage>
        <taxon>Bacteria</taxon>
        <taxon>Bacillati</taxon>
        <taxon>Bacillota</taxon>
        <taxon>Bacillota incertae sedis</taxon>
        <taxon>Caldicellulosiruptorales</taxon>
        <taxon>Caldicellulosiruptoraceae</taxon>
        <taxon>Caldicellulosiruptor</taxon>
    </lineage>
</organism>